<name>A0A6C0HRT6_9ZZZZ</name>
<organism evidence="2">
    <name type="scientific">viral metagenome</name>
    <dbReference type="NCBI Taxonomy" id="1070528"/>
    <lineage>
        <taxon>unclassified sequences</taxon>
        <taxon>metagenomes</taxon>
        <taxon>organismal metagenomes</taxon>
    </lineage>
</organism>
<dbReference type="InterPro" id="IPR015797">
    <property type="entry name" value="NUDIX_hydrolase-like_dom_sf"/>
</dbReference>
<dbReference type="PROSITE" id="PS51462">
    <property type="entry name" value="NUDIX"/>
    <property type="match status" value="1"/>
</dbReference>
<reference evidence="2" key="1">
    <citation type="journal article" date="2020" name="Nature">
        <title>Giant virus diversity and host interactions through global metagenomics.</title>
        <authorList>
            <person name="Schulz F."/>
            <person name="Roux S."/>
            <person name="Paez-Espino D."/>
            <person name="Jungbluth S."/>
            <person name="Walsh D.A."/>
            <person name="Denef V.J."/>
            <person name="McMahon K.D."/>
            <person name="Konstantinidis K.T."/>
            <person name="Eloe-Fadrosh E.A."/>
            <person name="Kyrpides N.C."/>
            <person name="Woyke T."/>
        </authorList>
    </citation>
    <scope>NUCLEOTIDE SEQUENCE</scope>
    <source>
        <strain evidence="2">GVMAG-M-3300023184-167</strain>
    </source>
</reference>
<sequence length="162" mass="19126">MPGAGILPIAVHKNKIYFLFGKENKYNDTPGWCDFGGGIERGETVFDTSLREIEEESCGFISKKEILESIEKMGRLVYKIKGYTTTIVLINYDKNLPEYFNKNHAIIEKYVPKIIKTSVIFEKDELKWITWDELNIPFRPFYQKMIDNLFKNYKEIEEFAFR</sequence>
<dbReference type="Pfam" id="PF00293">
    <property type="entry name" value="NUDIX"/>
    <property type="match status" value="1"/>
</dbReference>
<dbReference type="Gene3D" id="3.90.79.10">
    <property type="entry name" value="Nucleoside Triphosphate Pyrophosphohydrolase"/>
    <property type="match status" value="1"/>
</dbReference>
<proteinExistence type="predicted"/>
<dbReference type="AlphaFoldDB" id="A0A6C0HRT6"/>
<protein>
    <recommendedName>
        <fullName evidence="1">Nudix hydrolase domain-containing protein</fullName>
    </recommendedName>
</protein>
<dbReference type="EMBL" id="MN740008">
    <property type="protein sequence ID" value="QHT83352.1"/>
    <property type="molecule type" value="Genomic_DNA"/>
</dbReference>
<dbReference type="InterPro" id="IPR000086">
    <property type="entry name" value="NUDIX_hydrolase_dom"/>
</dbReference>
<evidence type="ECO:0000259" key="1">
    <source>
        <dbReference type="PROSITE" id="PS51462"/>
    </source>
</evidence>
<evidence type="ECO:0000313" key="2">
    <source>
        <dbReference type="EMBL" id="QHT83352.1"/>
    </source>
</evidence>
<dbReference type="SUPFAM" id="SSF55811">
    <property type="entry name" value="Nudix"/>
    <property type="match status" value="1"/>
</dbReference>
<dbReference type="CDD" id="cd02883">
    <property type="entry name" value="NUDIX_Hydrolase"/>
    <property type="match status" value="1"/>
</dbReference>
<feature type="domain" description="Nudix hydrolase" evidence="1">
    <location>
        <begin position="1"/>
        <end position="151"/>
    </location>
</feature>
<accession>A0A6C0HRT6</accession>